<feature type="compositionally biased region" description="Acidic residues" evidence="1">
    <location>
        <begin position="155"/>
        <end position="166"/>
    </location>
</feature>
<dbReference type="AlphaFoldDB" id="A0AA88HCH2"/>
<comment type="caution">
    <text evidence="2">The sequence shown here is derived from an EMBL/GenBank/DDBJ whole genome shotgun (WGS) entry which is preliminary data.</text>
</comment>
<accession>A0AA88HCH2</accession>
<feature type="compositionally biased region" description="Acidic residues" evidence="1">
    <location>
        <begin position="127"/>
        <end position="147"/>
    </location>
</feature>
<feature type="compositionally biased region" description="Acidic residues" evidence="1">
    <location>
        <begin position="109"/>
        <end position="118"/>
    </location>
</feature>
<feature type="region of interest" description="Disordered" evidence="1">
    <location>
        <begin position="1"/>
        <end position="24"/>
    </location>
</feature>
<name>A0AA88HCH2_ARTSF</name>
<dbReference type="EMBL" id="JAVRJZ010000021">
    <property type="protein sequence ID" value="KAK2704946.1"/>
    <property type="molecule type" value="Genomic_DNA"/>
</dbReference>
<evidence type="ECO:0000256" key="1">
    <source>
        <dbReference type="SAM" id="MobiDB-lite"/>
    </source>
</evidence>
<evidence type="ECO:0000313" key="3">
    <source>
        <dbReference type="Proteomes" id="UP001187531"/>
    </source>
</evidence>
<protein>
    <recommendedName>
        <fullName evidence="4">DNA-directed RNA polymerase III subunit</fullName>
    </recommendedName>
</protein>
<dbReference type="Proteomes" id="UP001187531">
    <property type="component" value="Unassembled WGS sequence"/>
</dbReference>
<organism evidence="2 3">
    <name type="scientific">Artemia franciscana</name>
    <name type="common">Brine shrimp</name>
    <name type="synonym">Artemia sanfranciscana</name>
    <dbReference type="NCBI Taxonomy" id="6661"/>
    <lineage>
        <taxon>Eukaryota</taxon>
        <taxon>Metazoa</taxon>
        <taxon>Ecdysozoa</taxon>
        <taxon>Arthropoda</taxon>
        <taxon>Crustacea</taxon>
        <taxon>Branchiopoda</taxon>
        <taxon>Anostraca</taxon>
        <taxon>Artemiidae</taxon>
        <taxon>Artemia</taxon>
    </lineage>
</organism>
<gene>
    <name evidence="2" type="ORF">QYM36_017109</name>
</gene>
<keyword evidence="3" id="KW-1185">Reference proteome</keyword>
<feature type="region of interest" description="Disordered" evidence="1">
    <location>
        <begin position="79"/>
        <end position="175"/>
    </location>
</feature>
<evidence type="ECO:0000313" key="2">
    <source>
        <dbReference type="EMBL" id="KAK2704946.1"/>
    </source>
</evidence>
<reference evidence="2" key="1">
    <citation type="submission" date="2023-07" db="EMBL/GenBank/DDBJ databases">
        <title>Chromosome-level genome assembly of Artemia franciscana.</title>
        <authorList>
            <person name="Jo E."/>
        </authorList>
    </citation>
    <scope>NUCLEOTIDE SEQUENCE</scope>
    <source>
        <tissue evidence="2">Whole body</tissue>
    </source>
</reference>
<proteinExistence type="predicted"/>
<feature type="compositionally biased region" description="Basic residues" evidence="1">
    <location>
        <begin position="1"/>
        <end position="10"/>
    </location>
</feature>
<evidence type="ECO:0008006" key="4">
    <source>
        <dbReference type="Google" id="ProtNLM"/>
    </source>
</evidence>
<sequence length="175" mass="20550">MNRGRGRGRFRQIQTSTPFEPPSLYPPLEFSAGFPRIDHNWIGLVDAKKEIELRFDVNQKPKEQDIDWDLFPSCLRPSTKRTIEKKTPKKSKQKEIGSILSKLEKKDEEAEGDESEDEETKKKKMDEEGDEEDEENEDFADEFEEGNDYIHGLMVDDDEEFGEDLEKEYGENYYD</sequence>